<protein>
    <submittedName>
        <fullName evidence="1">Uncharacterized protein</fullName>
    </submittedName>
</protein>
<name>A0A097QV40_9EURY</name>
<gene>
    <name evidence="1" type="ORF">TEU_08360</name>
</gene>
<organism evidence="1 2">
    <name type="scientific">Thermococcus eurythermalis</name>
    <dbReference type="NCBI Taxonomy" id="1505907"/>
    <lineage>
        <taxon>Archaea</taxon>
        <taxon>Methanobacteriati</taxon>
        <taxon>Methanobacteriota</taxon>
        <taxon>Thermococci</taxon>
        <taxon>Thermococcales</taxon>
        <taxon>Thermococcaceae</taxon>
        <taxon>Thermococcus</taxon>
    </lineage>
</organism>
<dbReference type="RefSeq" id="WP_050003311.1">
    <property type="nucleotide sequence ID" value="NZ_CP008887.1"/>
</dbReference>
<dbReference type="EMBL" id="CP008887">
    <property type="protein sequence ID" value="AIU70341.1"/>
    <property type="molecule type" value="Genomic_DNA"/>
</dbReference>
<evidence type="ECO:0000313" key="1">
    <source>
        <dbReference type="EMBL" id="AIU70341.1"/>
    </source>
</evidence>
<accession>A0A097QV40</accession>
<dbReference type="Proteomes" id="UP000029980">
    <property type="component" value="Chromosome"/>
</dbReference>
<reference evidence="1 2" key="1">
    <citation type="journal article" date="2015" name="Int. J. Syst. Evol. Microbiol.">
        <title>Thermococcus eurythermalis sp. nov., a conditional piezophilic hyperthermophilic archaeon with a wide temperature range isolated from an oil-immersed chimney in the Guaymas Basin.</title>
        <authorList>
            <person name="Zhao W."/>
            <person name="Zeng X."/>
            <person name="Xiao X."/>
        </authorList>
    </citation>
    <scope>NUCLEOTIDE SEQUENCE [LARGE SCALE GENOMIC DNA]</scope>
    <source>
        <strain evidence="1 2">A501</strain>
    </source>
</reference>
<dbReference type="KEGG" id="teu:TEU_08360"/>
<dbReference type="AlphaFoldDB" id="A0A097QV40"/>
<evidence type="ECO:0000313" key="2">
    <source>
        <dbReference type="Proteomes" id="UP000029980"/>
    </source>
</evidence>
<proteinExistence type="predicted"/>
<dbReference type="GeneID" id="25153445"/>
<dbReference type="HOGENOM" id="CLU_080339_0_0_2"/>
<dbReference type="OrthoDB" id="90617at2157"/>
<keyword evidence="2" id="KW-1185">Reference proteome</keyword>
<sequence length="264" mass="31338">MGTTYYTVAVFDKSWKEVLDKLSREFKYTRELAYQRERREEHLKFIFDMRGFRLVAVGELHYELKTTEGDSFDWLEVETYSKENMTLLQIGVSTGRWLFVLSPELMKFLGKLMRVGAVLICGYTDDHDLRDAGFEENNQFLFYEWLVETVKRKKLEIVPSDVTIVKKELLDLEDGLYELIERPGREEEEYVLIKRLDSYKILVSVRESDLTDEESYRELIEDKAWFGGDITTLIFKRIGKKIKNEFLIKRAEEYFKAQTGAELY</sequence>